<evidence type="ECO:0000256" key="4">
    <source>
        <dbReference type="RuleBase" id="RU368069"/>
    </source>
</evidence>
<dbReference type="GO" id="GO:0034198">
    <property type="term" value="P:cellular response to amino acid starvation"/>
    <property type="evidence" value="ECO:0007669"/>
    <property type="project" value="TreeGrafter"/>
</dbReference>
<comment type="similarity">
    <text evidence="1 4">Belongs to the NPR3 family.</text>
</comment>
<keyword evidence="4" id="KW-0469">Meiosis</keyword>
<dbReference type="STRING" id="5486.A0A367YKH5"/>
<reference evidence="7 8" key="1">
    <citation type="submission" date="2018-06" db="EMBL/GenBank/DDBJ databases">
        <title>Whole genome sequencing of Candida tropicalis (genome annotated by CSBL at Korea University).</title>
        <authorList>
            <person name="Ahn J."/>
        </authorList>
    </citation>
    <scope>NUCLEOTIDE SEQUENCE [LARGE SCALE GENOMIC DNA]</scope>
    <source>
        <strain evidence="7 8">ATCC 20962</strain>
    </source>
</reference>
<dbReference type="GO" id="GO:1990130">
    <property type="term" value="C:GATOR1 complex"/>
    <property type="evidence" value="ECO:0007669"/>
    <property type="project" value="TreeGrafter"/>
</dbReference>
<evidence type="ECO:0000313" key="7">
    <source>
        <dbReference type="EMBL" id="RCK66277.1"/>
    </source>
</evidence>
<protein>
    <recommendedName>
        <fullName evidence="2 4">Nitrogen permease regulator 3</fullName>
    </recommendedName>
    <alternativeName>
        <fullName evidence="3 4">Required for meiotic nuclear division protein 11</fullName>
    </alternativeName>
</protein>
<comment type="caution">
    <text evidence="7">The sequence shown here is derived from an EMBL/GenBank/DDBJ whole genome shotgun (WGS) entry which is preliminary data.</text>
</comment>
<evidence type="ECO:0000256" key="5">
    <source>
        <dbReference type="SAM" id="MobiDB-lite"/>
    </source>
</evidence>
<feature type="region of interest" description="Disordered" evidence="5">
    <location>
        <begin position="621"/>
        <end position="654"/>
    </location>
</feature>
<evidence type="ECO:0000256" key="1">
    <source>
        <dbReference type="ARBA" id="ARBA00010546"/>
    </source>
</evidence>
<dbReference type="Proteomes" id="UP000253472">
    <property type="component" value="Unassembled WGS sequence"/>
</dbReference>
<sequence length="759" mass="86836">MSFNLPNPSLVGILLVISTHSGPQLVYKYPFDLSNDRYSLKHLDDQNVRLPKDDDEDDELYDENDSGSDSDAKENSKLNPEREMYGVTSRTWDAKHLDYYLGTKLDLLRYLDEQDNRRKHLEQAKSKPEDKKKGSNSTAKPRLTKTVSKTSTMASQSTVSGRESTINGEIFGHDPAYICEMLAPPKQMCNTRFEITIEDKIFLGLPVHRQDNGQWRSSTHRNSEGSQRGEVKESHGEDTVQAAAAAADKGSKSNLSMFHLVFVMNPPVIESNYRVDEMFHYVISRLSLVLRYEQQKHEYITNELRNILELRDQFEGNEGSVTEKSPLCRVIRDCFDAISTSTIANLSINGKLRSFQIPIKTEFHSLPDASVPFIPGSYLSSNVKLLGDSGFLNVGETSRYGQAFQPVQDDDDSADKLIIHFALLLLDEPDTIIKDMKAENNSTLAKFIRMIKPTESLLKLSMRNNKLDISQIKNFAFHLIYWRRARVIQPLSSRSVYIASPMAPISIKLYDDISLFIQKFPMLPPLPQFLKLFSPQSRKPQQFAAVIPSKDHRDRYLQALGWLMKHGYVTQLQTFIWLKISRKIKLKVEEDIENENISKKKRKSRSATLLFLDVKKIDNTSKTKTDNSSKQVVKANDDNDDDDQNKSAIDDGELSHFPEMGDLRDTLDKIPAVTLVQDDDTIILDPGRATTLERRWINKIIFEECNLSQDLIAIFYKLLLYMNGKNSLELLLLKEDIPRAELRKLLVAIEEHIISVRHW</sequence>
<comment type="function">
    <text evidence="4">Mediates inactivation of the TORC1 complex in response to amino acid starvation. Required for meiotic nuclear division.</text>
</comment>
<feature type="compositionally biased region" description="Polar residues" evidence="5">
    <location>
        <begin position="135"/>
        <end position="161"/>
    </location>
</feature>
<dbReference type="GO" id="GO:0010508">
    <property type="term" value="P:positive regulation of autophagy"/>
    <property type="evidence" value="ECO:0007669"/>
    <property type="project" value="TreeGrafter"/>
</dbReference>
<dbReference type="EMBL" id="QLNQ01000016">
    <property type="protein sequence ID" value="RCK66277.1"/>
    <property type="molecule type" value="Genomic_DNA"/>
</dbReference>
<dbReference type="PANTHER" id="PTHR13153">
    <property type="entry name" value="CGTHBA PROTEIN -14 GENE PROTEIN"/>
    <property type="match status" value="1"/>
</dbReference>
<evidence type="ECO:0000259" key="6">
    <source>
        <dbReference type="Pfam" id="PF24064"/>
    </source>
</evidence>
<feature type="compositionally biased region" description="Acidic residues" evidence="5">
    <location>
        <begin position="53"/>
        <end position="68"/>
    </location>
</feature>
<feature type="region of interest" description="Disordered" evidence="5">
    <location>
        <begin position="45"/>
        <end position="82"/>
    </location>
</feature>
<dbReference type="InterPro" id="IPR005365">
    <property type="entry name" value="Npr3"/>
</dbReference>
<evidence type="ECO:0000256" key="3">
    <source>
        <dbReference type="ARBA" id="ARBA00030028"/>
    </source>
</evidence>
<name>A0A367YKH5_9ASCO</name>
<dbReference type="GO" id="GO:0038202">
    <property type="term" value="P:TORC1 signaling"/>
    <property type="evidence" value="ECO:0007669"/>
    <property type="project" value="TreeGrafter"/>
</dbReference>
<feature type="domain" description="GATOR1 complex protein NPRL3 C-terminal HTH" evidence="6">
    <location>
        <begin position="690"/>
        <end position="754"/>
    </location>
</feature>
<dbReference type="GO" id="GO:0051321">
    <property type="term" value="P:meiotic cell cycle"/>
    <property type="evidence" value="ECO:0007669"/>
    <property type="project" value="UniProtKB-UniRule"/>
</dbReference>
<dbReference type="GO" id="GO:0005774">
    <property type="term" value="C:vacuolar membrane"/>
    <property type="evidence" value="ECO:0007669"/>
    <property type="project" value="UniProtKB-SubCell"/>
</dbReference>
<feature type="compositionally biased region" description="Basic and acidic residues" evidence="5">
    <location>
        <begin position="70"/>
        <end position="82"/>
    </location>
</feature>
<dbReference type="OrthoDB" id="18648at2759"/>
<feature type="region of interest" description="Disordered" evidence="5">
    <location>
        <begin position="118"/>
        <end position="161"/>
    </location>
</feature>
<dbReference type="Pfam" id="PF03666">
    <property type="entry name" value="NPR3"/>
    <property type="match status" value="1"/>
</dbReference>
<feature type="region of interest" description="Disordered" evidence="5">
    <location>
        <begin position="212"/>
        <end position="246"/>
    </location>
</feature>
<gene>
    <name evidence="7" type="primary">NPR3_0</name>
    <name evidence="7" type="ORF">Cantr_01974</name>
</gene>
<dbReference type="GO" id="GO:1904262">
    <property type="term" value="P:negative regulation of TORC1 signaling"/>
    <property type="evidence" value="ECO:0007669"/>
    <property type="project" value="TreeGrafter"/>
</dbReference>
<keyword evidence="8" id="KW-1185">Reference proteome</keyword>
<feature type="compositionally biased region" description="Basic and acidic residues" evidence="5">
    <location>
        <begin position="644"/>
        <end position="654"/>
    </location>
</feature>
<keyword evidence="4" id="KW-0732">Signal</keyword>
<organism evidence="7 8">
    <name type="scientific">Candida viswanathii</name>
    <dbReference type="NCBI Taxonomy" id="5486"/>
    <lineage>
        <taxon>Eukaryota</taxon>
        <taxon>Fungi</taxon>
        <taxon>Dikarya</taxon>
        <taxon>Ascomycota</taxon>
        <taxon>Saccharomycotina</taxon>
        <taxon>Pichiomycetes</taxon>
        <taxon>Debaryomycetaceae</taxon>
        <taxon>Candida/Lodderomyces clade</taxon>
        <taxon>Candida</taxon>
    </lineage>
</organism>
<evidence type="ECO:0000313" key="8">
    <source>
        <dbReference type="Proteomes" id="UP000253472"/>
    </source>
</evidence>
<dbReference type="InterPro" id="IPR056603">
    <property type="entry name" value="HTH_NPRL3"/>
</dbReference>
<feature type="compositionally biased region" description="Basic and acidic residues" evidence="5">
    <location>
        <begin position="118"/>
        <end position="133"/>
    </location>
</feature>
<evidence type="ECO:0000256" key="2">
    <source>
        <dbReference type="ARBA" id="ARBA00017880"/>
    </source>
</evidence>
<dbReference type="Pfam" id="PF24064">
    <property type="entry name" value="HTH_NPRL3"/>
    <property type="match status" value="1"/>
</dbReference>
<proteinExistence type="inferred from homology"/>
<feature type="compositionally biased region" description="Basic and acidic residues" evidence="5">
    <location>
        <begin position="221"/>
        <end position="238"/>
    </location>
</feature>
<dbReference type="PANTHER" id="PTHR13153:SF5">
    <property type="entry name" value="GATOR COMPLEX PROTEIN NPRL3"/>
    <property type="match status" value="1"/>
</dbReference>
<accession>A0A367YKH5</accession>
<dbReference type="AlphaFoldDB" id="A0A367YKH5"/>
<comment type="subcellular location">
    <subcellularLocation>
        <location evidence="4">Vacuole membrane</location>
        <topology evidence="4">Peripheral membrane protein</topology>
    </subcellularLocation>
</comment>